<feature type="binding site" evidence="12">
    <location>
        <position position="544"/>
    </location>
    <ligand>
        <name>Zn(2+)</name>
        <dbReference type="ChEBI" id="CHEBI:29105"/>
        <label>2</label>
    </ligand>
</feature>
<dbReference type="Gene3D" id="3.40.50.300">
    <property type="entry name" value="P-loop containing nucleotide triphosphate hydrolases"/>
    <property type="match status" value="2"/>
</dbReference>
<dbReference type="InterPro" id="IPR001650">
    <property type="entry name" value="Helicase_C-like"/>
</dbReference>
<keyword evidence="10 12" id="KW-0413">Isomerase</keyword>
<dbReference type="NCBIfam" id="TIGR00595">
    <property type="entry name" value="priA"/>
    <property type="match status" value="1"/>
</dbReference>
<feature type="binding site" evidence="12">
    <location>
        <position position="502"/>
    </location>
    <ligand>
        <name>Zn(2+)</name>
        <dbReference type="ChEBI" id="CHEBI:29105"/>
        <label>2</label>
    </ligand>
</feature>
<evidence type="ECO:0000256" key="13">
    <source>
        <dbReference type="SAM" id="MobiDB-lite"/>
    </source>
</evidence>
<dbReference type="FunFam" id="3.40.50.300:FF:000489">
    <property type="entry name" value="Primosome assembly protein PriA"/>
    <property type="match status" value="1"/>
</dbReference>
<accession>A0A4P2R121</accession>
<evidence type="ECO:0000256" key="12">
    <source>
        <dbReference type="HAMAP-Rule" id="MF_00983"/>
    </source>
</evidence>
<comment type="subunit">
    <text evidence="12">Component of the replication restart primosome.</text>
</comment>
<evidence type="ECO:0000256" key="4">
    <source>
        <dbReference type="ARBA" id="ARBA00022741"/>
    </source>
</evidence>
<keyword evidence="6 12" id="KW-0347">Helicase</keyword>
<dbReference type="GO" id="GO:0006310">
    <property type="term" value="P:DNA recombination"/>
    <property type="evidence" value="ECO:0007669"/>
    <property type="project" value="InterPro"/>
</dbReference>
<name>A0A4P2R121_SORCE</name>
<evidence type="ECO:0000256" key="11">
    <source>
        <dbReference type="ARBA" id="ARBA00048988"/>
    </source>
</evidence>
<dbReference type="Pfam" id="PF17764">
    <property type="entry name" value="PriA_3primeBD"/>
    <property type="match status" value="1"/>
</dbReference>
<dbReference type="GO" id="GO:0006269">
    <property type="term" value="P:DNA replication, synthesis of primer"/>
    <property type="evidence" value="ECO:0007669"/>
    <property type="project" value="UniProtKB-KW"/>
</dbReference>
<comment type="cofactor">
    <cofactor evidence="12">
        <name>Zn(2+)</name>
        <dbReference type="ChEBI" id="CHEBI:29105"/>
    </cofactor>
    <text evidence="12">Binds 2 zinc ions per subunit.</text>
</comment>
<dbReference type="AlphaFoldDB" id="A0A4P2R121"/>
<dbReference type="Pfam" id="PF00271">
    <property type="entry name" value="Helicase_C"/>
    <property type="match status" value="1"/>
</dbReference>
<dbReference type="InterPro" id="IPR014001">
    <property type="entry name" value="Helicase_ATP-bd"/>
</dbReference>
<dbReference type="Pfam" id="PF18319">
    <property type="entry name" value="Zn_ribbon_PriA"/>
    <property type="match status" value="1"/>
</dbReference>
<feature type="binding site" evidence="12">
    <location>
        <position position="547"/>
    </location>
    <ligand>
        <name>Zn(2+)</name>
        <dbReference type="ChEBI" id="CHEBI:29105"/>
        <label>2</label>
    </ligand>
</feature>
<sequence>MPLLADVAVPVPLSQAFTYEVPAALAGEVRPGARVLCEFHRRKLLGVVLAVSERSAAIDPSKIKPLAALVDARPALPAELLSFLQELAAYYFAPIGEVLRLALPAIEREQVRALKAQGELGGVLDLGRAKQVGGRKVAYASATDAVEEPGTLRGQAAAVLALLRANGEQPVARLEERYGNARSALKKLAERGLVALDEREPPRDPFFRLPEERDVPPELNPAQAEAAARIDAALAALSAPGRAAPSAPGGAEARGAAPREPRPAGPSAFLLFGVTGSGKTEVYLRAIKSCLDRGRGALVMVPEIALTPQLVARFRARFGDELAVLHSGLSDADRHAMWASLHGGKVRVAIGARSALFAPVPDLGLILVDEEHDGSFKQEEGVRYHARDMALLRAHRAGAVCVLGSATPSIESVALVRRGKLVELRLPERAHREASLPEVTLVDLRRFGAGPSGDPLISLPLHRALERTLAAKEQAILFLNRRGFAPSVVCGSCGNLTTCSACSVALTYHRGRRRDARPQAPAGAPAPGPAAPLDERPQGGLLRCHYCDYAGPLPERCGSCGSRTLLLEGLGTERLEATIAASFPEARVARLDRDVAGKDRSQAILARMREGKIDILVGTQMVTKGHDLPNVTLVGVVNADAALGLPDFRAAERGFQLLVQVAGRAGRRDRPGRVLIQTRNPEHPAIAFAAAHDVPGFLDREIRDREEVGYPPATRLALIRIDAVDEGVGRGAAARLAAHARTCPDGLARRVEVLGPSAAPIARLRGRYRFRVLLRARERGPLRGTLAALTGLMRDGIDRNARVIIDVDPVAML</sequence>
<keyword evidence="1 12" id="KW-0639">Primosome</keyword>
<dbReference type="SUPFAM" id="SSF52540">
    <property type="entry name" value="P-loop containing nucleoside triphosphate hydrolases"/>
    <property type="match status" value="1"/>
</dbReference>
<keyword evidence="3 12" id="KW-0479">Metal-binding</keyword>
<dbReference type="Gene3D" id="3.40.1440.60">
    <property type="entry name" value="PriA, 3(prime) DNA-binding domain"/>
    <property type="match status" value="1"/>
</dbReference>
<dbReference type="GO" id="GO:0016887">
    <property type="term" value="F:ATP hydrolysis activity"/>
    <property type="evidence" value="ECO:0007669"/>
    <property type="project" value="RHEA"/>
</dbReference>
<feature type="binding site" evidence="12">
    <location>
        <position position="557"/>
    </location>
    <ligand>
        <name>Zn(2+)</name>
        <dbReference type="ChEBI" id="CHEBI:29105"/>
        <label>1</label>
    </ligand>
</feature>
<organism evidence="16 17">
    <name type="scientific">Sorangium cellulosum</name>
    <name type="common">Polyangium cellulosum</name>
    <dbReference type="NCBI Taxonomy" id="56"/>
    <lineage>
        <taxon>Bacteria</taxon>
        <taxon>Pseudomonadati</taxon>
        <taxon>Myxococcota</taxon>
        <taxon>Polyangia</taxon>
        <taxon>Polyangiales</taxon>
        <taxon>Polyangiaceae</taxon>
        <taxon>Sorangium</taxon>
    </lineage>
</organism>
<dbReference type="PROSITE" id="PS51192">
    <property type="entry name" value="HELICASE_ATP_BIND_1"/>
    <property type="match status" value="1"/>
</dbReference>
<protein>
    <recommendedName>
        <fullName evidence="12">Replication restart protein PriA</fullName>
    </recommendedName>
    <alternativeName>
        <fullName evidence="12">ATP-dependent DNA helicase PriA</fullName>
        <ecNumber evidence="12">5.6.2.4</ecNumber>
    </alternativeName>
    <alternativeName>
        <fullName evidence="12">DNA 3'-5' helicase PriA</fullName>
    </alternativeName>
</protein>
<dbReference type="GO" id="GO:0006270">
    <property type="term" value="P:DNA replication initiation"/>
    <property type="evidence" value="ECO:0007669"/>
    <property type="project" value="TreeGrafter"/>
</dbReference>
<gene>
    <name evidence="12 16" type="primary">priA</name>
    <name evidence="16" type="ORF">SOCE836_085530</name>
</gene>
<evidence type="ECO:0000256" key="8">
    <source>
        <dbReference type="ARBA" id="ARBA00022840"/>
    </source>
</evidence>
<comment type="function">
    <text evidence="12">Initiates the restart of stalled replication forks, which reloads the replicative helicase on sites other than the origin of replication. Recognizes and binds to abandoned replication forks and remodels them to uncover a helicase loading site. Promotes assembly of the primosome at these replication forks.</text>
</comment>
<keyword evidence="5 12" id="KW-0378">Hydrolase</keyword>
<feature type="region of interest" description="Disordered" evidence="13">
    <location>
        <begin position="513"/>
        <end position="534"/>
    </location>
</feature>
<dbReference type="Proteomes" id="UP000295497">
    <property type="component" value="Chromosome"/>
</dbReference>
<reference evidence="16 17" key="1">
    <citation type="submission" date="2015-09" db="EMBL/GenBank/DDBJ databases">
        <title>Sorangium comparison.</title>
        <authorList>
            <person name="Zaburannyi N."/>
            <person name="Bunk B."/>
            <person name="Overmann J."/>
            <person name="Mueller R."/>
        </authorList>
    </citation>
    <scope>NUCLEOTIDE SEQUENCE [LARGE SCALE GENOMIC DNA]</scope>
    <source>
        <strain evidence="16 17">So ce836</strain>
    </source>
</reference>
<evidence type="ECO:0000256" key="9">
    <source>
        <dbReference type="ARBA" id="ARBA00023125"/>
    </source>
</evidence>
<keyword evidence="7 12" id="KW-0862">Zinc</keyword>
<dbReference type="GO" id="GO:0003677">
    <property type="term" value="F:DNA binding"/>
    <property type="evidence" value="ECO:0007669"/>
    <property type="project" value="UniProtKB-UniRule"/>
</dbReference>
<evidence type="ECO:0000313" key="17">
    <source>
        <dbReference type="Proteomes" id="UP000295497"/>
    </source>
</evidence>
<evidence type="ECO:0000256" key="7">
    <source>
        <dbReference type="ARBA" id="ARBA00022833"/>
    </source>
</evidence>
<dbReference type="HAMAP" id="MF_00983">
    <property type="entry name" value="PriA"/>
    <property type="match status" value="1"/>
</dbReference>
<dbReference type="InterPro" id="IPR041222">
    <property type="entry name" value="PriA_3primeBD"/>
</dbReference>
<dbReference type="FunFam" id="3.40.1440.60:FF:000001">
    <property type="entry name" value="Primosomal protein N"/>
    <property type="match status" value="1"/>
</dbReference>
<evidence type="ECO:0000256" key="1">
    <source>
        <dbReference type="ARBA" id="ARBA00022515"/>
    </source>
</evidence>
<comment type="catalytic activity">
    <reaction evidence="12">
        <text>Couples ATP hydrolysis with the unwinding of duplex DNA by translocating in the 3'-5' direction.</text>
        <dbReference type="EC" id="5.6.2.4"/>
    </reaction>
</comment>
<feature type="binding site" evidence="12">
    <location>
        <position position="560"/>
    </location>
    <ligand>
        <name>Zn(2+)</name>
        <dbReference type="ChEBI" id="CHEBI:29105"/>
        <label>1</label>
    </ligand>
</feature>
<evidence type="ECO:0000259" key="15">
    <source>
        <dbReference type="PROSITE" id="PS51194"/>
    </source>
</evidence>
<feature type="binding site" evidence="12">
    <location>
        <position position="490"/>
    </location>
    <ligand>
        <name>Zn(2+)</name>
        <dbReference type="ChEBI" id="CHEBI:29105"/>
        <label>1</label>
    </ligand>
</feature>
<keyword evidence="4 12" id="KW-0547">Nucleotide-binding</keyword>
<feature type="domain" description="Helicase C-terminal" evidence="15">
    <location>
        <begin position="552"/>
        <end position="716"/>
    </location>
</feature>
<dbReference type="InterPro" id="IPR040498">
    <property type="entry name" value="PriA_CRR"/>
</dbReference>
<dbReference type="InterPro" id="IPR005259">
    <property type="entry name" value="PriA"/>
</dbReference>
<dbReference type="Pfam" id="PF00270">
    <property type="entry name" value="DEAD"/>
    <property type="match status" value="1"/>
</dbReference>
<keyword evidence="8 12" id="KW-0067">ATP-binding</keyword>
<dbReference type="GO" id="GO:0008270">
    <property type="term" value="F:zinc ion binding"/>
    <property type="evidence" value="ECO:0007669"/>
    <property type="project" value="UniProtKB-UniRule"/>
</dbReference>
<evidence type="ECO:0000259" key="14">
    <source>
        <dbReference type="PROSITE" id="PS51192"/>
    </source>
</evidence>
<feature type="region of interest" description="Disordered" evidence="13">
    <location>
        <begin position="241"/>
        <end position="262"/>
    </location>
</feature>
<feature type="binding site" evidence="12">
    <location>
        <position position="493"/>
    </location>
    <ligand>
        <name>Zn(2+)</name>
        <dbReference type="ChEBI" id="CHEBI:29105"/>
        <label>1</label>
    </ligand>
</feature>
<evidence type="ECO:0000256" key="5">
    <source>
        <dbReference type="ARBA" id="ARBA00022801"/>
    </source>
</evidence>
<dbReference type="SMART" id="SM00487">
    <property type="entry name" value="DEXDc"/>
    <property type="match status" value="1"/>
</dbReference>
<dbReference type="RefSeq" id="WP_129579183.1">
    <property type="nucleotide sequence ID" value="NZ_CP012672.1"/>
</dbReference>
<keyword evidence="2 12" id="KW-0235">DNA replication</keyword>
<evidence type="ECO:0000256" key="10">
    <source>
        <dbReference type="ARBA" id="ARBA00023235"/>
    </source>
</evidence>
<dbReference type="GO" id="GO:0005524">
    <property type="term" value="F:ATP binding"/>
    <property type="evidence" value="ECO:0007669"/>
    <property type="project" value="UniProtKB-UniRule"/>
</dbReference>
<dbReference type="PANTHER" id="PTHR30580">
    <property type="entry name" value="PRIMOSOMAL PROTEIN N"/>
    <property type="match status" value="1"/>
</dbReference>
<dbReference type="GO" id="GO:0043138">
    <property type="term" value="F:3'-5' DNA helicase activity"/>
    <property type="evidence" value="ECO:0007669"/>
    <property type="project" value="UniProtKB-EC"/>
</dbReference>
<keyword evidence="9 12" id="KW-0238">DNA-binding</keyword>
<dbReference type="InterPro" id="IPR027417">
    <property type="entry name" value="P-loop_NTPase"/>
</dbReference>
<dbReference type="EMBL" id="CP012672">
    <property type="protein sequence ID" value="AUX36346.1"/>
    <property type="molecule type" value="Genomic_DNA"/>
</dbReference>
<proteinExistence type="inferred from homology"/>
<feature type="compositionally biased region" description="Low complexity" evidence="13">
    <location>
        <begin position="241"/>
        <end position="256"/>
    </location>
</feature>
<feature type="domain" description="Helicase ATP-binding" evidence="14">
    <location>
        <begin position="260"/>
        <end position="426"/>
    </location>
</feature>
<dbReference type="PANTHER" id="PTHR30580:SF0">
    <property type="entry name" value="PRIMOSOMAL PROTEIN N"/>
    <property type="match status" value="1"/>
</dbReference>
<evidence type="ECO:0000256" key="3">
    <source>
        <dbReference type="ARBA" id="ARBA00022723"/>
    </source>
</evidence>
<evidence type="ECO:0000256" key="2">
    <source>
        <dbReference type="ARBA" id="ARBA00022705"/>
    </source>
</evidence>
<dbReference type="SMART" id="SM00490">
    <property type="entry name" value="HELICc"/>
    <property type="match status" value="1"/>
</dbReference>
<feature type="binding site" evidence="12">
    <location>
        <position position="499"/>
    </location>
    <ligand>
        <name>Zn(2+)</name>
        <dbReference type="ChEBI" id="CHEBI:29105"/>
        <label>2</label>
    </ligand>
</feature>
<comment type="catalytic activity">
    <reaction evidence="11 12">
        <text>ATP + H2O = ADP + phosphate + H(+)</text>
        <dbReference type="Rhea" id="RHEA:13065"/>
        <dbReference type="ChEBI" id="CHEBI:15377"/>
        <dbReference type="ChEBI" id="CHEBI:15378"/>
        <dbReference type="ChEBI" id="CHEBI:30616"/>
        <dbReference type="ChEBI" id="CHEBI:43474"/>
        <dbReference type="ChEBI" id="CHEBI:456216"/>
        <dbReference type="EC" id="5.6.2.4"/>
    </reaction>
</comment>
<dbReference type="InterPro" id="IPR042115">
    <property type="entry name" value="PriA_3primeBD_sf"/>
</dbReference>
<dbReference type="InterPro" id="IPR041236">
    <property type="entry name" value="PriA_C"/>
</dbReference>
<evidence type="ECO:0000313" key="16">
    <source>
        <dbReference type="EMBL" id="AUX36346.1"/>
    </source>
</evidence>
<comment type="similarity">
    <text evidence="12">Belongs to the helicase family. PriA subfamily.</text>
</comment>
<dbReference type="GO" id="GO:1990077">
    <property type="term" value="C:primosome complex"/>
    <property type="evidence" value="ECO:0007669"/>
    <property type="project" value="UniProtKB-UniRule"/>
</dbReference>
<evidence type="ECO:0000256" key="6">
    <source>
        <dbReference type="ARBA" id="ARBA00022806"/>
    </source>
</evidence>
<dbReference type="CDD" id="cd17929">
    <property type="entry name" value="DEXHc_priA"/>
    <property type="match status" value="1"/>
</dbReference>
<dbReference type="InterPro" id="IPR011545">
    <property type="entry name" value="DEAD/DEAH_box_helicase_dom"/>
</dbReference>
<dbReference type="PROSITE" id="PS51194">
    <property type="entry name" value="HELICASE_CTER"/>
    <property type="match status" value="1"/>
</dbReference>
<dbReference type="EC" id="5.6.2.4" evidence="12"/>
<dbReference type="Pfam" id="PF18074">
    <property type="entry name" value="PriA_C"/>
    <property type="match status" value="1"/>
</dbReference>
<dbReference type="GO" id="GO:0006302">
    <property type="term" value="P:double-strand break repair"/>
    <property type="evidence" value="ECO:0007669"/>
    <property type="project" value="InterPro"/>
</dbReference>